<keyword evidence="2" id="KW-1185">Reference proteome</keyword>
<evidence type="ECO:0000313" key="2">
    <source>
        <dbReference type="Proteomes" id="UP000235965"/>
    </source>
</evidence>
<protein>
    <recommendedName>
        <fullName evidence="3">Reverse transcriptase domain-containing protein</fullName>
    </recommendedName>
</protein>
<dbReference type="AlphaFoldDB" id="A0A2J7RFH9"/>
<dbReference type="Proteomes" id="UP000235965">
    <property type="component" value="Unassembled WGS sequence"/>
</dbReference>
<organism evidence="1 2">
    <name type="scientific">Cryptotermes secundus</name>
    <dbReference type="NCBI Taxonomy" id="105785"/>
    <lineage>
        <taxon>Eukaryota</taxon>
        <taxon>Metazoa</taxon>
        <taxon>Ecdysozoa</taxon>
        <taxon>Arthropoda</taxon>
        <taxon>Hexapoda</taxon>
        <taxon>Insecta</taxon>
        <taxon>Pterygota</taxon>
        <taxon>Neoptera</taxon>
        <taxon>Polyneoptera</taxon>
        <taxon>Dictyoptera</taxon>
        <taxon>Blattodea</taxon>
        <taxon>Blattoidea</taxon>
        <taxon>Termitoidae</taxon>
        <taxon>Kalotermitidae</taxon>
        <taxon>Cryptotermitinae</taxon>
        <taxon>Cryptotermes</taxon>
    </lineage>
</organism>
<dbReference type="EMBL" id="NEVH01004413">
    <property type="protein sequence ID" value="PNF39594.1"/>
    <property type="molecule type" value="Genomic_DNA"/>
</dbReference>
<feature type="non-terminal residue" evidence="1">
    <location>
        <position position="1"/>
    </location>
</feature>
<reference evidence="1 2" key="1">
    <citation type="submission" date="2017-12" db="EMBL/GenBank/DDBJ databases">
        <title>Hemimetabolous genomes reveal molecular basis of termite eusociality.</title>
        <authorList>
            <person name="Harrison M.C."/>
            <person name="Jongepier E."/>
            <person name="Robertson H.M."/>
            <person name="Arning N."/>
            <person name="Bitard-Feildel T."/>
            <person name="Chao H."/>
            <person name="Childers C.P."/>
            <person name="Dinh H."/>
            <person name="Doddapaneni H."/>
            <person name="Dugan S."/>
            <person name="Gowin J."/>
            <person name="Greiner C."/>
            <person name="Han Y."/>
            <person name="Hu H."/>
            <person name="Hughes D.S.T."/>
            <person name="Huylmans A.-K."/>
            <person name="Kemena C."/>
            <person name="Kremer L.P.M."/>
            <person name="Lee S.L."/>
            <person name="Lopez-Ezquerra A."/>
            <person name="Mallet L."/>
            <person name="Monroy-Kuhn J.M."/>
            <person name="Moser A."/>
            <person name="Murali S.C."/>
            <person name="Muzny D.M."/>
            <person name="Otani S."/>
            <person name="Piulachs M.-D."/>
            <person name="Poelchau M."/>
            <person name="Qu J."/>
            <person name="Schaub F."/>
            <person name="Wada-Katsumata A."/>
            <person name="Worley K.C."/>
            <person name="Xie Q."/>
            <person name="Ylla G."/>
            <person name="Poulsen M."/>
            <person name="Gibbs R.A."/>
            <person name="Schal C."/>
            <person name="Richards S."/>
            <person name="Belles X."/>
            <person name="Korb J."/>
            <person name="Bornberg-Bauer E."/>
        </authorList>
    </citation>
    <scope>NUCLEOTIDE SEQUENCE [LARGE SCALE GENOMIC DNA]</scope>
    <source>
        <tissue evidence="1">Whole body</tissue>
    </source>
</reference>
<accession>A0A2J7RFH9</accession>
<gene>
    <name evidence="1" type="ORF">B7P43_G11040</name>
</gene>
<evidence type="ECO:0000313" key="1">
    <source>
        <dbReference type="EMBL" id="PNF39594.1"/>
    </source>
</evidence>
<name>A0A2J7RFH9_9NEOP</name>
<proteinExistence type="predicted"/>
<dbReference type="InParanoid" id="A0A2J7RFH9"/>
<sequence length="166" mass="18988">KLSPYIDEIIGDHQCGVRRNRSTADHVLRFRQILERKWEYSETVHQLFVDFKRGREVLCNILIEFGVPMKLVRLIKMCVNETYSKVRIGKHLSGMFPNQVGLKLNGTHQLLVCADVTLLGDNRDAVKNTTHGMNIANRSFGNVVKFECLGTTVTNKICIKLQTMEL</sequence>
<dbReference type="STRING" id="105785.A0A2J7RFH9"/>
<evidence type="ECO:0008006" key="3">
    <source>
        <dbReference type="Google" id="ProtNLM"/>
    </source>
</evidence>
<comment type="caution">
    <text evidence="1">The sequence shown here is derived from an EMBL/GenBank/DDBJ whole genome shotgun (WGS) entry which is preliminary data.</text>
</comment>